<keyword evidence="2" id="KW-1185">Reference proteome</keyword>
<dbReference type="Proteomes" id="UP001152798">
    <property type="component" value="Chromosome 4"/>
</dbReference>
<proteinExistence type="predicted"/>
<protein>
    <submittedName>
        <fullName evidence="1">Uncharacterized protein</fullName>
    </submittedName>
</protein>
<name>A0A9P0HBA1_NEZVI</name>
<sequence length="232" mass="25423">MNSEENPPKYTNRGIRPENYRKAKHWVGVSGGITKDFSRAKSVLLLGCYKARLSPEAPSLHRQDRSENRSFFFTLRLSAVDSVSAITIGLITVASDQSVCDLRACDPSAGQKKAHLDQICASSPSTAAHKKGKTDDRTKLFDLLVCSSWCWRPRALRDRPERLGRNGVRERAVSVFTFGKCTAEAAELKVKIVGDPLLRATAPSRRVLSNLPPLLGGPAKIPHVSLVCTGDI</sequence>
<gene>
    <name evidence="1" type="ORF">NEZAVI_LOCUS8409</name>
</gene>
<dbReference type="EMBL" id="OV725080">
    <property type="protein sequence ID" value="CAH1398836.1"/>
    <property type="molecule type" value="Genomic_DNA"/>
</dbReference>
<evidence type="ECO:0000313" key="1">
    <source>
        <dbReference type="EMBL" id="CAH1398836.1"/>
    </source>
</evidence>
<organism evidence="1 2">
    <name type="scientific">Nezara viridula</name>
    <name type="common">Southern green stink bug</name>
    <name type="synonym">Cimex viridulus</name>
    <dbReference type="NCBI Taxonomy" id="85310"/>
    <lineage>
        <taxon>Eukaryota</taxon>
        <taxon>Metazoa</taxon>
        <taxon>Ecdysozoa</taxon>
        <taxon>Arthropoda</taxon>
        <taxon>Hexapoda</taxon>
        <taxon>Insecta</taxon>
        <taxon>Pterygota</taxon>
        <taxon>Neoptera</taxon>
        <taxon>Paraneoptera</taxon>
        <taxon>Hemiptera</taxon>
        <taxon>Heteroptera</taxon>
        <taxon>Panheteroptera</taxon>
        <taxon>Pentatomomorpha</taxon>
        <taxon>Pentatomoidea</taxon>
        <taxon>Pentatomidae</taxon>
        <taxon>Pentatominae</taxon>
        <taxon>Nezara</taxon>
    </lineage>
</organism>
<accession>A0A9P0HBA1</accession>
<evidence type="ECO:0000313" key="2">
    <source>
        <dbReference type="Proteomes" id="UP001152798"/>
    </source>
</evidence>
<dbReference type="AlphaFoldDB" id="A0A9P0HBA1"/>
<reference evidence="1" key="1">
    <citation type="submission" date="2022-01" db="EMBL/GenBank/DDBJ databases">
        <authorList>
            <person name="King R."/>
        </authorList>
    </citation>
    <scope>NUCLEOTIDE SEQUENCE</scope>
</reference>